<keyword evidence="3" id="KW-1185">Reference proteome</keyword>
<dbReference type="Proteomes" id="UP000198287">
    <property type="component" value="Unassembled WGS sequence"/>
</dbReference>
<evidence type="ECO:0000256" key="1">
    <source>
        <dbReference type="SAM" id="Phobius"/>
    </source>
</evidence>
<sequence>MEKSLMTTPTGGVVSKFQMFNLDLPIELRRMICRMPYMSWVFAEAPMATPLCRHEVYDKGCGQITAGYDDLTIRQESVPRSFEFPCRILKFNTAMSFDFFDLVTSITALMGATSIALYLSISAYTLIPVSVYWMFPTLSVIGVCFLEVLLIPFIYMSEESTVIIQRLKILPATMPQFVATQRFDHRKLGRKRIRTMRPFVVYADYTTQIFGLKPNTVEWLTFEKKLHNIPGDARKKMNRLTGLAGNSTIMSPEFSCSNSDDSETRVEEYLNLVGEN</sequence>
<organism evidence="2 3">
    <name type="scientific">Folsomia candida</name>
    <name type="common">Springtail</name>
    <dbReference type="NCBI Taxonomy" id="158441"/>
    <lineage>
        <taxon>Eukaryota</taxon>
        <taxon>Metazoa</taxon>
        <taxon>Ecdysozoa</taxon>
        <taxon>Arthropoda</taxon>
        <taxon>Hexapoda</taxon>
        <taxon>Collembola</taxon>
        <taxon>Entomobryomorpha</taxon>
        <taxon>Isotomoidea</taxon>
        <taxon>Isotomidae</taxon>
        <taxon>Proisotominae</taxon>
        <taxon>Folsomia</taxon>
    </lineage>
</organism>
<name>A0A226D5M7_FOLCA</name>
<feature type="transmembrane region" description="Helical" evidence="1">
    <location>
        <begin position="99"/>
        <end position="121"/>
    </location>
</feature>
<protein>
    <submittedName>
        <fullName evidence="2">Uncharacterized protein</fullName>
    </submittedName>
</protein>
<keyword evidence="1" id="KW-0472">Membrane</keyword>
<gene>
    <name evidence="2" type="ORF">Fcan01_25394</name>
</gene>
<feature type="transmembrane region" description="Helical" evidence="1">
    <location>
        <begin position="133"/>
        <end position="156"/>
    </location>
</feature>
<reference evidence="2 3" key="1">
    <citation type="submission" date="2015-12" db="EMBL/GenBank/DDBJ databases">
        <title>The genome of Folsomia candida.</title>
        <authorList>
            <person name="Faddeeva A."/>
            <person name="Derks M.F."/>
            <person name="Anvar Y."/>
            <person name="Smit S."/>
            <person name="Van Straalen N."/>
            <person name="Roelofs D."/>
        </authorList>
    </citation>
    <scope>NUCLEOTIDE SEQUENCE [LARGE SCALE GENOMIC DNA]</scope>
    <source>
        <strain evidence="2 3">VU population</strain>
        <tissue evidence="2">Whole body</tissue>
    </source>
</reference>
<proteinExistence type="predicted"/>
<comment type="caution">
    <text evidence="2">The sequence shown here is derived from an EMBL/GenBank/DDBJ whole genome shotgun (WGS) entry which is preliminary data.</text>
</comment>
<dbReference type="EMBL" id="LNIX01000036">
    <property type="protein sequence ID" value="OXA39951.1"/>
    <property type="molecule type" value="Genomic_DNA"/>
</dbReference>
<dbReference type="AlphaFoldDB" id="A0A226D5M7"/>
<dbReference type="OrthoDB" id="8186171at2759"/>
<keyword evidence="1" id="KW-0812">Transmembrane</keyword>
<keyword evidence="1" id="KW-1133">Transmembrane helix</keyword>
<evidence type="ECO:0000313" key="2">
    <source>
        <dbReference type="EMBL" id="OXA39951.1"/>
    </source>
</evidence>
<evidence type="ECO:0000313" key="3">
    <source>
        <dbReference type="Proteomes" id="UP000198287"/>
    </source>
</evidence>
<accession>A0A226D5M7</accession>